<dbReference type="InterPro" id="IPR034804">
    <property type="entry name" value="SQR/QFR_C/D"/>
</dbReference>
<evidence type="ECO:0008006" key="15">
    <source>
        <dbReference type="Google" id="ProtNLM"/>
    </source>
</evidence>
<evidence type="ECO:0000256" key="3">
    <source>
        <dbReference type="ARBA" id="ARBA00022617"/>
    </source>
</evidence>
<dbReference type="CDD" id="cd03499">
    <property type="entry name" value="SQR_TypeC_SdhC"/>
    <property type="match status" value="1"/>
</dbReference>
<organism evidence="13 14">
    <name type="scientific">Penicillium decumbens</name>
    <dbReference type="NCBI Taxonomy" id="69771"/>
    <lineage>
        <taxon>Eukaryota</taxon>
        <taxon>Fungi</taxon>
        <taxon>Dikarya</taxon>
        <taxon>Ascomycota</taxon>
        <taxon>Pezizomycotina</taxon>
        <taxon>Eurotiomycetes</taxon>
        <taxon>Eurotiomycetidae</taxon>
        <taxon>Eurotiales</taxon>
        <taxon>Aspergillaceae</taxon>
        <taxon>Penicillium</taxon>
    </lineage>
</organism>
<keyword evidence="14" id="KW-1185">Reference proteome</keyword>
<evidence type="ECO:0000256" key="10">
    <source>
        <dbReference type="ARBA" id="ARBA00023128"/>
    </source>
</evidence>
<dbReference type="GO" id="GO:0006099">
    <property type="term" value="P:tricarboxylic acid cycle"/>
    <property type="evidence" value="ECO:0007669"/>
    <property type="project" value="InterPro"/>
</dbReference>
<evidence type="ECO:0000256" key="5">
    <source>
        <dbReference type="ARBA" id="ARBA00022723"/>
    </source>
</evidence>
<evidence type="ECO:0000256" key="9">
    <source>
        <dbReference type="ARBA" id="ARBA00023004"/>
    </source>
</evidence>
<dbReference type="Gene3D" id="1.20.1300.10">
    <property type="entry name" value="Fumarate reductase/succinate dehydrogenase, transmembrane subunit"/>
    <property type="match status" value="1"/>
</dbReference>
<dbReference type="SUPFAM" id="SSF81343">
    <property type="entry name" value="Fumarate reductase respiratory complex transmembrane subunits"/>
    <property type="match status" value="1"/>
</dbReference>
<dbReference type="OrthoDB" id="588261at2759"/>
<protein>
    <recommendedName>
        <fullName evidence="15">Succinate dehydrogenase cytochrome b560 subunit</fullName>
    </recommendedName>
</protein>
<dbReference type="InterPro" id="IPR014314">
    <property type="entry name" value="Succ_DH_cytb556"/>
</dbReference>
<dbReference type="InterPro" id="IPR018495">
    <property type="entry name" value="Succ_DH_cyt_bsu_CS"/>
</dbReference>
<keyword evidence="11 12" id="KW-0472">Membrane</keyword>
<evidence type="ECO:0000256" key="1">
    <source>
        <dbReference type="ARBA" id="ARBA00004448"/>
    </source>
</evidence>
<feature type="transmembrane region" description="Helical" evidence="12">
    <location>
        <begin position="145"/>
        <end position="167"/>
    </location>
</feature>
<keyword evidence="10" id="KW-0496">Mitochondrion</keyword>
<evidence type="ECO:0000256" key="7">
    <source>
        <dbReference type="ARBA" id="ARBA00022946"/>
    </source>
</evidence>
<evidence type="ECO:0000256" key="8">
    <source>
        <dbReference type="ARBA" id="ARBA00022989"/>
    </source>
</evidence>
<keyword evidence="5" id="KW-0479">Metal-binding</keyword>
<dbReference type="Proteomes" id="UP000191522">
    <property type="component" value="Unassembled WGS sequence"/>
</dbReference>
<comment type="caution">
    <text evidence="13">The sequence shown here is derived from an EMBL/GenBank/DDBJ whole genome shotgun (WGS) entry which is preliminary data.</text>
</comment>
<keyword evidence="3" id="KW-0349">Heme</keyword>
<evidence type="ECO:0000256" key="12">
    <source>
        <dbReference type="SAM" id="Phobius"/>
    </source>
</evidence>
<dbReference type="NCBIfam" id="TIGR02970">
    <property type="entry name" value="succ_dehyd_cytB"/>
    <property type="match status" value="1"/>
</dbReference>
<proteinExistence type="inferred from homology"/>
<dbReference type="EMBL" id="MDYL01000035">
    <property type="protein sequence ID" value="OQD68478.1"/>
    <property type="molecule type" value="Genomic_DNA"/>
</dbReference>
<dbReference type="PROSITE" id="PS01000">
    <property type="entry name" value="SDH_CYT_1"/>
    <property type="match status" value="1"/>
</dbReference>
<keyword evidence="9" id="KW-0408">Iron</keyword>
<dbReference type="GO" id="GO:0009055">
    <property type="term" value="F:electron transfer activity"/>
    <property type="evidence" value="ECO:0007669"/>
    <property type="project" value="InterPro"/>
</dbReference>
<evidence type="ECO:0000256" key="2">
    <source>
        <dbReference type="ARBA" id="ARBA00007244"/>
    </source>
</evidence>
<dbReference type="OMA" id="THCHRGH"/>
<reference evidence="14" key="1">
    <citation type="journal article" date="2017" name="Nat. Microbiol.">
        <title>Global analysis of biosynthetic gene clusters reveals vast potential of secondary metabolite production in Penicillium species.</title>
        <authorList>
            <person name="Nielsen J.C."/>
            <person name="Grijseels S."/>
            <person name="Prigent S."/>
            <person name="Ji B."/>
            <person name="Dainat J."/>
            <person name="Nielsen K.F."/>
            <person name="Frisvad J.C."/>
            <person name="Workman M."/>
            <person name="Nielsen J."/>
        </authorList>
    </citation>
    <scope>NUCLEOTIDE SEQUENCE [LARGE SCALE GENOMIC DNA]</scope>
    <source>
        <strain evidence="14">IBT 11843</strain>
    </source>
</reference>
<gene>
    <name evidence="13" type="ORF">PENDEC_c035G05196</name>
</gene>
<keyword evidence="8 12" id="KW-1133">Transmembrane helix</keyword>
<evidence type="ECO:0000313" key="13">
    <source>
        <dbReference type="EMBL" id="OQD68478.1"/>
    </source>
</evidence>
<evidence type="ECO:0000256" key="6">
    <source>
        <dbReference type="ARBA" id="ARBA00022792"/>
    </source>
</evidence>
<dbReference type="STRING" id="69771.A0A1V6NUQ7"/>
<keyword evidence="6" id="KW-0999">Mitochondrion inner membrane</keyword>
<evidence type="ECO:0000313" key="14">
    <source>
        <dbReference type="Proteomes" id="UP000191522"/>
    </source>
</evidence>
<feature type="transmembrane region" description="Helical" evidence="12">
    <location>
        <begin position="225"/>
        <end position="246"/>
    </location>
</feature>
<accession>A0A1V6NUQ7</accession>
<dbReference type="FunFam" id="1.20.1300.10:FF:000008">
    <property type="entry name" value="Succinate dehydrogenase cytochrome b560 subunit"/>
    <property type="match status" value="1"/>
</dbReference>
<evidence type="ECO:0000256" key="4">
    <source>
        <dbReference type="ARBA" id="ARBA00022692"/>
    </source>
</evidence>
<dbReference type="GO" id="GO:0006121">
    <property type="term" value="P:mitochondrial electron transport, succinate to ubiquinone"/>
    <property type="evidence" value="ECO:0007669"/>
    <property type="project" value="TreeGrafter"/>
</dbReference>
<comment type="subcellular location">
    <subcellularLocation>
        <location evidence="1">Mitochondrion inner membrane</location>
        <topology evidence="1">Multi-pass membrane protein</topology>
    </subcellularLocation>
</comment>
<evidence type="ECO:0000256" key="11">
    <source>
        <dbReference type="ARBA" id="ARBA00023136"/>
    </source>
</evidence>
<dbReference type="PANTHER" id="PTHR10978">
    <property type="entry name" value="SUCCINATE DEHYDROGENASE CYTOCHROME B560 SUBUNIT"/>
    <property type="match status" value="1"/>
</dbReference>
<dbReference type="GO" id="GO:0005743">
    <property type="term" value="C:mitochondrial inner membrane"/>
    <property type="evidence" value="ECO:0007669"/>
    <property type="project" value="UniProtKB-SubCell"/>
</dbReference>
<name>A0A1V6NUQ7_PENDC</name>
<keyword evidence="4 12" id="KW-0812">Transmembrane</keyword>
<dbReference type="PANTHER" id="PTHR10978:SF5">
    <property type="entry name" value="SUCCINATE DEHYDROGENASE CYTOCHROME B560 SUBUNIT, MITOCHONDRIAL"/>
    <property type="match status" value="1"/>
</dbReference>
<feature type="transmembrane region" description="Helical" evidence="12">
    <location>
        <begin position="179"/>
        <end position="204"/>
    </location>
</feature>
<dbReference type="Pfam" id="PF01127">
    <property type="entry name" value="Sdh_cyt"/>
    <property type="match status" value="1"/>
</dbReference>
<dbReference type="PROSITE" id="PS01001">
    <property type="entry name" value="SDH_CYT_2"/>
    <property type="match status" value="1"/>
</dbReference>
<keyword evidence="7" id="KW-0809">Transit peptide</keyword>
<dbReference type="InterPro" id="IPR000701">
    <property type="entry name" value="SuccDH_FuR_B_TM-su"/>
</dbReference>
<sequence>MTRDMEEQKSGGCHQCRIVVAAIGSRESRDGSQTRGSSFRLFAIESLTLQRLLRRRPTPIMFSQKIAQQSLRRLAVQQPLSMEWSMMRASPAAIALGKGIQARPVTSTPNAEDPNAILAKQRLNRPVSPHLSVYRPQIGWIGSSLHRITGVALSGTLYLWATAYLASPALGWHLESASMVAAMGALPLAAKVLLKTTLALPFTYHCMNGVRHLVWDTGRALTNPAIIKSGWTVVGLSVTSALALAFL</sequence>
<comment type="similarity">
    <text evidence="2">Belongs to the cytochrome b560 family.</text>
</comment>
<dbReference type="AlphaFoldDB" id="A0A1V6NUQ7"/>
<dbReference type="GO" id="GO:0046872">
    <property type="term" value="F:metal ion binding"/>
    <property type="evidence" value="ECO:0007669"/>
    <property type="project" value="UniProtKB-KW"/>
</dbReference>